<evidence type="ECO:0008006" key="4">
    <source>
        <dbReference type="Google" id="ProtNLM"/>
    </source>
</evidence>
<feature type="transmembrane region" description="Helical" evidence="1">
    <location>
        <begin position="6"/>
        <end position="30"/>
    </location>
</feature>
<gene>
    <name evidence="2" type="ORF">HMPREF1991_00082</name>
</gene>
<feature type="transmembrane region" description="Helical" evidence="1">
    <location>
        <begin position="64"/>
        <end position="83"/>
    </location>
</feature>
<comment type="caution">
    <text evidence="2">The sequence shown here is derived from an EMBL/GenBank/DDBJ whole genome shotgun (WGS) entry which is preliminary data.</text>
</comment>
<dbReference type="HOGENOM" id="CLU_2094620_0_0_10"/>
<dbReference type="EMBL" id="JNGW01000012">
    <property type="protein sequence ID" value="KDR53716.1"/>
    <property type="molecule type" value="Genomic_DNA"/>
</dbReference>
<keyword evidence="1" id="KW-1133">Transmembrane helix</keyword>
<keyword evidence="1" id="KW-0812">Transmembrane</keyword>
<proteinExistence type="predicted"/>
<dbReference type="PATRIC" id="fig|1122985.7.peg.91"/>
<evidence type="ECO:0000313" key="3">
    <source>
        <dbReference type="Proteomes" id="UP000027442"/>
    </source>
</evidence>
<evidence type="ECO:0000256" key="1">
    <source>
        <dbReference type="SAM" id="Phobius"/>
    </source>
</evidence>
<accession>A0A069QV42</accession>
<evidence type="ECO:0000313" key="2">
    <source>
        <dbReference type="EMBL" id="KDR53716.1"/>
    </source>
</evidence>
<protein>
    <recommendedName>
        <fullName evidence="4">Transmembrane protein</fullName>
    </recommendedName>
</protein>
<reference evidence="2 3" key="1">
    <citation type="submission" date="2013-08" db="EMBL/GenBank/DDBJ databases">
        <authorList>
            <person name="Weinstock G."/>
            <person name="Sodergren E."/>
            <person name="Wylie T."/>
            <person name="Fulton L."/>
            <person name="Fulton R."/>
            <person name="Fronick C."/>
            <person name="O'Laughlin M."/>
            <person name="Godfrey J."/>
            <person name="Miner T."/>
            <person name="Herter B."/>
            <person name="Appelbaum E."/>
            <person name="Cordes M."/>
            <person name="Lek S."/>
            <person name="Wollam A."/>
            <person name="Pepin K.H."/>
            <person name="Palsikar V.B."/>
            <person name="Mitreva M."/>
            <person name="Wilson R.K."/>
        </authorList>
    </citation>
    <scope>NUCLEOTIDE SEQUENCE [LARGE SCALE GENOMIC DNA]</scope>
    <source>
        <strain evidence="2 3">ATCC 15930</strain>
    </source>
</reference>
<sequence>MELINFDVIIGIFFLNSFNVFTCGIFHVGISQQIKLNALFNNKRAWRNVFFLHVRMLVFNRLQFFYSLFKLFLIFFPYVIRLFHDEQQIASLSNLTPFHETFEAQILLDIFSPKQP</sequence>
<organism evidence="2 3">
    <name type="scientific">Hoylesella loescheii DSM 19665 = JCM 12249 = ATCC 15930</name>
    <dbReference type="NCBI Taxonomy" id="1122985"/>
    <lineage>
        <taxon>Bacteria</taxon>
        <taxon>Pseudomonadati</taxon>
        <taxon>Bacteroidota</taxon>
        <taxon>Bacteroidia</taxon>
        <taxon>Bacteroidales</taxon>
        <taxon>Prevotellaceae</taxon>
        <taxon>Hoylesella</taxon>
    </lineage>
</organism>
<keyword evidence="1" id="KW-0472">Membrane</keyword>
<keyword evidence="3" id="KW-1185">Reference proteome</keyword>
<name>A0A069QV42_HOYLO</name>
<dbReference type="Proteomes" id="UP000027442">
    <property type="component" value="Unassembled WGS sequence"/>
</dbReference>
<dbReference type="AlphaFoldDB" id="A0A069QV42"/>